<evidence type="ECO:0000313" key="1">
    <source>
        <dbReference type="EMBL" id="QIS07324.1"/>
    </source>
</evidence>
<sequence>MVFCEGANTEPDYLKAVKDLPHVKANASVKIVLDPCQGVPLTLVQRAVERMQDSEIDECWCVFDVEWPKNHPNLKDAVGLAKAHGVGLAISNPCFELWLILHHREHSSYIDTKCAESASKKLDGRGGKHIDPAVYMPLRKSAERRAAVLAKRHEGDGNTLPNNNPSSSMYELLQVLERSADPLG</sequence>
<evidence type="ECO:0000313" key="2">
    <source>
        <dbReference type="Proteomes" id="UP000501705"/>
    </source>
</evidence>
<proteinExistence type="predicted"/>
<dbReference type="Pfam" id="PF13707">
    <property type="entry name" value="RloB"/>
    <property type="match status" value="1"/>
</dbReference>
<reference evidence="1 2" key="1">
    <citation type="journal article" date="2019" name="ACS Chem. Biol.">
        <title>Identification and Mobilization of a Cryptic Antibiotic Biosynthesis Gene Locus from a Human-Pathogenic Nocardia Isolate.</title>
        <authorList>
            <person name="Herisse M."/>
            <person name="Ishida K."/>
            <person name="Porter J.L."/>
            <person name="Howden B."/>
            <person name="Hertweck C."/>
            <person name="Stinear T.P."/>
            <person name="Pidot S.J."/>
        </authorList>
    </citation>
    <scope>NUCLEOTIDE SEQUENCE [LARGE SCALE GENOMIC DNA]</scope>
    <source>
        <strain evidence="1 2">AUSMDU00024985</strain>
    </source>
</reference>
<dbReference type="AlphaFoldDB" id="A0A6G9Y2F6"/>
<name>A0A6G9Y2F6_NOCBR</name>
<accession>A0A6G9Y2F6</accession>
<dbReference type="Proteomes" id="UP000501705">
    <property type="component" value="Chromosome"/>
</dbReference>
<dbReference type="InterPro" id="IPR025591">
    <property type="entry name" value="RloB"/>
</dbReference>
<protein>
    <submittedName>
        <fullName evidence="1">RloB domain-containing protein</fullName>
    </submittedName>
</protein>
<dbReference type="EMBL" id="CP046171">
    <property type="protein sequence ID" value="QIS07324.1"/>
    <property type="molecule type" value="Genomic_DNA"/>
</dbReference>
<organism evidence="1 2">
    <name type="scientific">Nocardia brasiliensis</name>
    <dbReference type="NCBI Taxonomy" id="37326"/>
    <lineage>
        <taxon>Bacteria</taxon>
        <taxon>Bacillati</taxon>
        <taxon>Actinomycetota</taxon>
        <taxon>Actinomycetes</taxon>
        <taxon>Mycobacteriales</taxon>
        <taxon>Nocardiaceae</taxon>
        <taxon>Nocardia</taxon>
    </lineage>
</organism>
<gene>
    <name evidence="1" type="ORF">F5X71_11200</name>
</gene>